<dbReference type="EMBL" id="FPLD01000164">
    <property type="protein sequence ID" value="SGZ20291.1"/>
    <property type="molecule type" value="Genomic_DNA"/>
</dbReference>
<name>A0A1L0AW05_9GAMM</name>
<dbReference type="OrthoDB" id="6400230at2"/>
<dbReference type="RefSeq" id="WP_075518661.1">
    <property type="nucleotide sequence ID" value="NZ_FPLD01000164.1"/>
</dbReference>
<evidence type="ECO:0000313" key="1">
    <source>
        <dbReference type="EMBL" id="SGZ20291.1"/>
    </source>
</evidence>
<accession>A0A1L0AW05</accession>
<dbReference type="AlphaFoldDB" id="A0A1L0AW05"/>
<evidence type="ECO:0000313" key="2">
    <source>
        <dbReference type="Proteomes" id="UP000183794"/>
    </source>
</evidence>
<sequence length="116" mass="13012">MEHIHVNLDQPVFAPQFDLTLLQVVSMQDKQWIDGVTCVTQECDGELLYWNCSIVDAKKARKNANIATGLMPLIGIGQQVHSSDFEFNGIDYVASDWLSAVVTKDQFLHAKNSETE</sequence>
<organism evidence="1 2">
    <name type="scientific">Moritella viscosa</name>
    <dbReference type="NCBI Taxonomy" id="80854"/>
    <lineage>
        <taxon>Bacteria</taxon>
        <taxon>Pseudomonadati</taxon>
        <taxon>Pseudomonadota</taxon>
        <taxon>Gammaproteobacteria</taxon>
        <taxon>Alteromonadales</taxon>
        <taxon>Moritellaceae</taxon>
        <taxon>Moritella</taxon>
    </lineage>
</organism>
<gene>
    <name evidence="1" type="ORF">NVI5450_4853</name>
</gene>
<dbReference type="Proteomes" id="UP000183794">
    <property type="component" value="Unassembled WGS sequence"/>
</dbReference>
<proteinExistence type="predicted"/>
<protein>
    <submittedName>
        <fullName evidence="1">Uncharacterized protein</fullName>
    </submittedName>
</protein>
<reference evidence="1 2" key="1">
    <citation type="submission" date="2016-11" db="EMBL/GenBank/DDBJ databases">
        <authorList>
            <person name="Jaros S."/>
            <person name="Januszkiewicz K."/>
            <person name="Wedrychowicz H."/>
        </authorList>
    </citation>
    <scope>NUCLEOTIDE SEQUENCE [LARGE SCALE GENOMIC DNA]</scope>
    <source>
        <strain evidence="1">NVI 5450</strain>
    </source>
</reference>